<dbReference type="PANTHER" id="PTHR30185">
    <property type="entry name" value="CRYPTIC BETA-GLUCOSIDE BGL OPERON ANTITERMINATOR"/>
    <property type="match status" value="1"/>
</dbReference>
<reference evidence="4" key="1">
    <citation type="submission" date="2016-10" db="EMBL/GenBank/DDBJ databases">
        <authorList>
            <person name="Varghese N."/>
            <person name="Submissions S."/>
        </authorList>
    </citation>
    <scope>NUCLEOTIDE SEQUENCE [LARGE SCALE GENOMIC DNA]</scope>
    <source>
        <strain evidence="4">DSM 13577</strain>
    </source>
</reference>
<dbReference type="Pfam" id="PF03123">
    <property type="entry name" value="CAT_RBD"/>
    <property type="match status" value="1"/>
</dbReference>
<dbReference type="InterPro" id="IPR036650">
    <property type="entry name" value="CAT_RNA-bd_dom_sf"/>
</dbReference>
<keyword evidence="4" id="KW-1185">Reference proteome</keyword>
<dbReference type="Proteomes" id="UP000243819">
    <property type="component" value="Unassembled WGS sequence"/>
</dbReference>
<keyword evidence="1" id="KW-0677">Repeat</keyword>
<dbReference type="PROSITE" id="PS51372">
    <property type="entry name" value="PRD_2"/>
    <property type="match status" value="2"/>
</dbReference>
<evidence type="ECO:0000256" key="1">
    <source>
        <dbReference type="ARBA" id="ARBA00022737"/>
    </source>
</evidence>
<dbReference type="OrthoDB" id="9813552at2"/>
<dbReference type="SUPFAM" id="SSF50151">
    <property type="entry name" value="SacY-like RNA-binding domain"/>
    <property type="match status" value="1"/>
</dbReference>
<accession>A0A1I0CRE0</accession>
<dbReference type="GO" id="GO:0003723">
    <property type="term" value="F:RNA binding"/>
    <property type="evidence" value="ECO:0007669"/>
    <property type="project" value="InterPro"/>
</dbReference>
<dbReference type="Gene3D" id="2.30.24.10">
    <property type="entry name" value="CAT RNA-binding domain"/>
    <property type="match status" value="1"/>
</dbReference>
<feature type="domain" description="PRD" evidence="2">
    <location>
        <begin position="67"/>
        <end position="174"/>
    </location>
</feature>
<dbReference type="STRING" id="1120990.SAMN03080614_10872"/>
<dbReference type="InterPro" id="IPR011608">
    <property type="entry name" value="PRD"/>
</dbReference>
<dbReference type="InterPro" id="IPR050661">
    <property type="entry name" value="BglG_antiterminators"/>
</dbReference>
<dbReference type="AlphaFoldDB" id="A0A1I0CRE0"/>
<dbReference type="InterPro" id="IPR004341">
    <property type="entry name" value="CAT_RNA-bd_dom"/>
</dbReference>
<dbReference type="Pfam" id="PF00874">
    <property type="entry name" value="PRD"/>
    <property type="match status" value="2"/>
</dbReference>
<dbReference type="EMBL" id="FOIF01000087">
    <property type="protein sequence ID" value="SET21873.1"/>
    <property type="molecule type" value="Genomic_DNA"/>
</dbReference>
<dbReference type="GO" id="GO:0006355">
    <property type="term" value="P:regulation of DNA-templated transcription"/>
    <property type="evidence" value="ECO:0007669"/>
    <property type="project" value="InterPro"/>
</dbReference>
<gene>
    <name evidence="3" type="ORF">SAMN03080614_10872</name>
</gene>
<dbReference type="RefSeq" id="WP_091351580.1">
    <property type="nucleotide sequence ID" value="NZ_FOIF01000087.1"/>
</dbReference>
<evidence type="ECO:0000313" key="4">
    <source>
        <dbReference type="Proteomes" id="UP000243819"/>
    </source>
</evidence>
<feature type="domain" description="PRD" evidence="2">
    <location>
        <begin position="175"/>
        <end position="280"/>
    </location>
</feature>
<dbReference type="SUPFAM" id="SSF63520">
    <property type="entry name" value="PTS-regulatory domain, PRD"/>
    <property type="match status" value="2"/>
</dbReference>
<dbReference type="Gene3D" id="1.10.1790.10">
    <property type="entry name" value="PRD domain"/>
    <property type="match status" value="2"/>
</dbReference>
<organism evidence="3 4">
    <name type="scientific">Anaerobranca gottschalkii DSM 13577</name>
    <dbReference type="NCBI Taxonomy" id="1120990"/>
    <lineage>
        <taxon>Bacteria</taxon>
        <taxon>Bacillati</taxon>
        <taxon>Bacillota</taxon>
        <taxon>Clostridia</taxon>
        <taxon>Eubacteriales</taxon>
        <taxon>Proteinivoracaceae</taxon>
        <taxon>Anaerobranca</taxon>
    </lineage>
</organism>
<sequence length="281" mass="32227">MGKYIISKTLSNNVVLVEDKGSKYVFIGKGIGFGKKSGDVVYLSDVEQQFVSTEGLKKDEYEAFFDTVDPKIIEIYNEINRVILKDLEQKGEGANSLNIALLDHINFAIKRLKEGIEIINPFLYEIKLLYPEEYDTAAKVVNLLQKRLDIEIPEGEIGFLALHFVGGLSENKREALEQSKMINKIHQYLEHKLGIKIEGDSFDYKRLVIHLKGVINRVKKRQCIENNILSVLKDKIIYEYKIAYDIAKIMERALNISIPENEVGYIALHIHKITADLKREK</sequence>
<proteinExistence type="predicted"/>
<dbReference type="PANTHER" id="PTHR30185:SF16">
    <property type="entry name" value="PROTEIN GLCT"/>
    <property type="match status" value="1"/>
</dbReference>
<evidence type="ECO:0000313" key="3">
    <source>
        <dbReference type="EMBL" id="SET21873.1"/>
    </source>
</evidence>
<dbReference type="SMART" id="SM01061">
    <property type="entry name" value="CAT_RBD"/>
    <property type="match status" value="1"/>
</dbReference>
<name>A0A1I0CRE0_9FIRM</name>
<evidence type="ECO:0000259" key="2">
    <source>
        <dbReference type="PROSITE" id="PS51372"/>
    </source>
</evidence>
<protein>
    <submittedName>
        <fullName evidence="3">Transcriptional antiterminator, BglG family</fullName>
    </submittedName>
</protein>
<dbReference type="InterPro" id="IPR036634">
    <property type="entry name" value="PRD_sf"/>
</dbReference>